<dbReference type="InterPro" id="IPR008862">
    <property type="entry name" value="Tcp11"/>
</dbReference>
<dbReference type="GO" id="GO:0010737">
    <property type="term" value="P:protein kinase A signaling"/>
    <property type="evidence" value="ECO:0007669"/>
    <property type="project" value="TreeGrafter"/>
</dbReference>
<dbReference type="Pfam" id="PF05794">
    <property type="entry name" value="Tcp11"/>
    <property type="match status" value="1"/>
</dbReference>
<dbReference type="STRING" id="246437.L8Y5T8"/>
<feature type="region of interest" description="Disordered" evidence="2">
    <location>
        <begin position="1"/>
        <end position="56"/>
    </location>
</feature>
<evidence type="ECO:0000313" key="3">
    <source>
        <dbReference type="EMBL" id="ELV11793.1"/>
    </source>
</evidence>
<dbReference type="PANTHER" id="PTHR12832:SF21">
    <property type="entry name" value="T-COMPLEX PROTEIN 11 X-LINKED PROTEIN 1-RELATED"/>
    <property type="match status" value="1"/>
</dbReference>
<dbReference type="GO" id="GO:0001669">
    <property type="term" value="C:acrosomal vesicle"/>
    <property type="evidence" value="ECO:0007669"/>
    <property type="project" value="TreeGrafter"/>
</dbReference>
<comment type="similarity">
    <text evidence="1">Belongs to the TCP11 family.</text>
</comment>
<dbReference type="GO" id="GO:1902490">
    <property type="term" value="P:regulation of sperm capacitation"/>
    <property type="evidence" value="ECO:0007669"/>
    <property type="project" value="TreeGrafter"/>
</dbReference>
<dbReference type="EMBL" id="KB364968">
    <property type="protein sequence ID" value="ELV11793.1"/>
    <property type="molecule type" value="Genomic_DNA"/>
</dbReference>
<dbReference type="eggNOG" id="KOG1981">
    <property type="taxonomic scope" value="Eukaryota"/>
</dbReference>
<feature type="compositionally biased region" description="Basic and acidic residues" evidence="2">
    <location>
        <begin position="25"/>
        <end position="42"/>
    </location>
</feature>
<reference evidence="4" key="1">
    <citation type="submission" date="2012-07" db="EMBL/GenBank/DDBJ databases">
        <title>Genome of the Chinese tree shrew, a rising model animal genetically related to primates.</title>
        <authorList>
            <person name="Zhang G."/>
            <person name="Fan Y."/>
            <person name="Yao Y."/>
            <person name="Huang Z."/>
        </authorList>
    </citation>
    <scope>NUCLEOTIDE SEQUENCE [LARGE SCALE GENOMIC DNA]</scope>
</reference>
<dbReference type="InParanoid" id="L8Y5T8"/>
<accession>L8Y5T8</accession>
<dbReference type="PANTHER" id="PTHR12832">
    <property type="entry name" value="TESTIS-SPECIFIC PROTEIN PBS13 T-COMPLEX 11"/>
    <property type="match status" value="1"/>
</dbReference>
<organism evidence="3 4">
    <name type="scientific">Tupaia chinensis</name>
    <name type="common">Chinese tree shrew</name>
    <name type="synonym">Tupaia belangeri chinensis</name>
    <dbReference type="NCBI Taxonomy" id="246437"/>
    <lineage>
        <taxon>Eukaryota</taxon>
        <taxon>Metazoa</taxon>
        <taxon>Chordata</taxon>
        <taxon>Craniata</taxon>
        <taxon>Vertebrata</taxon>
        <taxon>Euteleostomi</taxon>
        <taxon>Mammalia</taxon>
        <taxon>Eutheria</taxon>
        <taxon>Euarchontoglires</taxon>
        <taxon>Scandentia</taxon>
        <taxon>Tupaiidae</taxon>
        <taxon>Tupaia</taxon>
    </lineage>
</organism>
<gene>
    <name evidence="3" type="ORF">TREES_T100003612</name>
</gene>
<evidence type="ECO:0000256" key="2">
    <source>
        <dbReference type="SAM" id="MobiDB-lite"/>
    </source>
</evidence>
<evidence type="ECO:0000313" key="4">
    <source>
        <dbReference type="Proteomes" id="UP000011518"/>
    </source>
</evidence>
<dbReference type="Proteomes" id="UP000011518">
    <property type="component" value="Unassembled WGS sequence"/>
</dbReference>
<feature type="non-terminal residue" evidence="3">
    <location>
        <position position="1"/>
    </location>
</feature>
<proteinExistence type="inferred from homology"/>
<dbReference type="GO" id="GO:0036126">
    <property type="term" value="C:sperm flagellum"/>
    <property type="evidence" value="ECO:0007669"/>
    <property type="project" value="TreeGrafter"/>
</dbReference>
<reference evidence="4" key="2">
    <citation type="journal article" date="2013" name="Nat. Commun.">
        <title>Genome of the Chinese tree shrew.</title>
        <authorList>
            <person name="Fan Y."/>
            <person name="Huang Z.Y."/>
            <person name="Cao C.C."/>
            <person name="Chen C.S."/>
            <person name="Chen Y.X."/>
            <person name="Fan D.D."/>
            <person name="He J."/>
            <person name="Hou H.L."/>
            <person name="Hu L."/>
            <person name="Hu X.T."/>
            <person name="Jiang X.T."/>
            <person name="Lai R."/>
            <person name="Lang Y.S."/>
            <person name="Liang B."/>
            <person name="Liao S.G."/>
            <person name="Mu D."/>
            <person name="Ma Y.Y."/>
            <person name="Niu Y.Y."/>
            <person name="Sun X.Q."/>
            <person name="Xia J.Q."/>
            <person name="Xiao J."/>
            <person name="Xiong Z.Q."/>
            <person name="Xu L."/>
            <person name="Yang L."/>
            <person name="Zhang Y."/>
            <person name="Zhao W."/>
            <person name="Zhao X.D."/>
            <person name="Zheng Y.T."/>
            <person name="Zhou J.M."/>
            <person name="Zhu Y.B."/>
            <person name="Zhang G.J."/>
            <person name="Wang J."/>
            <person name="Yao Y.G."/>
        </authorList>
    </citation>
    <scope>NUCLEOTIDE SEQUENCE [LARGE SCALE GENOMIC DNA]</scope>
</reference>
<sequence>KMPLIKETILQNDPSEAESGVNKPETPEQNKDNKSLCLDDHSPVNQPEAHLVTGRSETDEVSELSTAHEIVINQDFYVEKNILSPNSLEGSFVETMYNAFWDHLKEQLLTTPPDFTCVLELLKEVKEASNQPFIILLSLLLPRQNRLRNEIEKVLDMDFLKQEAKHGALDVPYLSNYILRLMNLLCAPIRDEAVQKLDCITDPVQLLRGIFHVLGLMKMDMANYTIQSLRPYLQEQSVQYERAKFQELLDNQPNLLDYTKKWLTKAVRDLTKPYPSSLDSPSTSSSLGCLSTNYEVDNSELPTPTVVLYQGYLNLLLWDNESEEFPETLLMDRVRLQDIEAQLQQLTIVASVLLVARSISGKVLFSLPEFLEKLKCITKALMKDFNSKPQEVMLNVSEQVYQKIHQSLKNMRLTPLSRENIASLKAQLRNIAKKDNCIRTIFDQRIRLFLKCSLIHGMQEALLHFPGGLLRIEGELAELGWKFVSLMRHNQRVFSPYYTEILKHIIPPAQAQETKVKPI</sequence>
<protein>
    <submittedName>
        <fullName evidence="3">T-complex protein 11 like protein</fullName>
    </submittedName>
</protein>
<evidence type="ECO:0000256" key="1">
    <source>
        <dbReference type="ARBA" id="ARBA00010954"/>
    </source>
</evidence>
<dbReference type="AlphaFoldDB" id="L8Y5T8"/>
<name>L8Y5T8_TUPCH</name>
<keyword evidence="4" id="KW-1185">Reference proteome</keyword>